<dbReference type="GO" id="GO:0016740">
    <property type="term" value="F:transferase activity"/>
    <property type="evidence" value="ECO:0007669"/>
    <property type="project" value="UniProtKB-KW"/>
</dbReference>
<evidence type="ECO:0000256" key="1">
    <source>
        <dbReference type="SAM" id="Phobius"/>
    </source>
</evidence>
<reference evidence="2" key="1">
    <citation type="journal article" date="2012" name="PLoS ONE">
        <title>Gene sets for utilization of primary and secondary nutrition supplies in the distal gut of endangered iberian lynx.</title>
        <authorList>
            <person name="Alcaide M."/>
            <person name="Messina E."/>
            <person name="Richter M."/>
            <person name="Bargiela R."/>
            <person name="Peplies J."/>
            <person name="Huws S.A."/>
            <person name="Newbold C.J."/>
            <person name="Golyshin P.N."/>
            <person name="Simon M.A."/>
            <person name="Lopez G."/>
            <person name="Yakimov M.M."/>
            <person name="Ferrer M."/>
        </authorList>
    </citation>
    <scope>NUCLEOTIDE SEQUENCE</scope>
</reference>
<protein>
    <submittedName>
        <fullName evidence="2">Glycosyl transferase, family 4</fullName>
    </submittedName>
</protein>
<keyword evidence="1" id="KW-1133">Transmembrane helix</keyword>
<sequence>HLHHRLLAMGMNQKQAVLLMYAITAALGIAAVLWAEFDGFYAALIIAVIITAVAVGAKKIGILNER</sequence>
<feature type="transmembrane region" description="Helical" evidence="1">
    <location>
        <begin position="40"/>
        <end position="57"/>
    </location>
</feature>
<keyword evidence="2" id="KW-0808">Transferase</keyword>
<keyword evidence="1" id="KW-0472">Membrane</keyword>
<proteinExistence type="predicted"/>
<name>J9BVJ0_9ZZZZ</name>
<organism evidence="2">
    <name type="scientific">gut metagenome</name>
    <dbReference type="NCBI Taxonomy" id="749906"/>
    <lineage>
        <taxon>unclassified sequences</taxon>
        <taxon>metagenomes</taxon>
        <taxon>organismal metagenomes</taxon>
    </lineage>
</organism>
<accession>J9BVJ0</accession>
<gene>
    <name evidence="2" type="ORF">EVA_20338</name>
</gene>
<dbReference type="AlphaFoldDB" id="J9BVJ0"/>
<feature type="transmembrane region" description="Helical" evidence="1">
    <location>
        <begin position="16"/>
        <end position="34"/>
    </location>
</feature>
<comment type="caution">
    <text evidence="2">The sequence shown here is derived from an EMBL/GenBank/DDBJ whole genome shotgun (WGS) entry which is preliminary data.</text>
</comment>
<evidence type="ECO:0000313" key="2">
    <source>
        <dbReference type="EMBL" id="EJW91555.1"/>
    </source>
</evidence>
<keyword evidence="1" id="KW-0812">Transmembrane</keyword>
<dbReference type="EMBL" id="AMCI01008106">
    <property type="protein sequence ID" value="EJW91555.1"/>
    <property type="molecule type" value="Genomic_DNA"/>
</dbReference>
<feature type="non-terminal residue" evidence="2">
    <location>
        <position position="1"/>
    </location>
</feature>